<evidence type="ECO:0000256" key="2">
    <source>
        <dbReference type="ARBA" id="ARBA00012438"/>
    </source>
</evidence>
<comment type="catalytic activity">
    <reaction evidence="1">
        <text>ATP + protein L-histidine = ADP + protein N-phospho-L-histidine.</text>
        <dbReference type="EC" id="2.7.13.3"/>
    </reaction>
</comment>
<organism evidence="8 9">
    <name type="scientific">Saccharopolyspora thermophila</name>
    <dbReference type="NCBI Taxonomy" id="89367"/>
    <lineage>
        <taxon>Bacteria</taxon>
        <taxon>Bacillati</taxon>
        <taxon>Actinomycetota</taxon>
        <taxon>Actinomycetes</taxon>
        <taxon>Pseudonocardiales</taxon>
        <taxon>Pseudonocardiaceae</taxon>
        <taxon>Saccharopolyspora</taxon>
    </lineage>
</organism>
<name>A0A917JL55_9PSEU</name>
<evidence type="ECO:0000313" key="8">
    <source>
        <dbReference type="EMBL" id="GGI74428.1"/>
    </source>
</evidence>
<evidence type="ECO:0000313" key="7">
    <source>
        <dbReference type="EMBL" id="GAA0519343.1"/>
    </source>
</evidence>
<dbReference type="SMART" id="SM00387">
    <property type="entry name" value="HATPase_c"/>
    <property type="match status" value="1"/>
</dbReference>
<feature type="domain" description="Histidine kinase/HSP90-like ATPase" evidence="6">
    <location>
        <begin position="87"/>
        <end position="177"/>
    </location>
</feature>
<dbReference type="EMBL" id="BMMT01000002">
    <property type="protein sequence ID" value="GGI74428.1"/>
    <property type="molecule type" value="Genomic_DNA"/>
</dbReference>
<keyword evidence="3" id="KW-0808">Transferase</keyword>
<dbReference type="AlphaFoldDB" id="A0A917JL55"/>
<dbReference type="InterPro" id="IPR036890">
    <property type="entry name" value="HATPase_C_sf"/>
</dbReference>
<dbReference type="PANTHER" id="PTHR24421">
    <property type="entry name" value="NITRATE/NITRITE SENSOR PROTEIN NARX-RELATED"/>
    <property type="match status" value="1"/>
</dbReference>
<dbReference type="PANTHER" id="PTHR24421:SF10">
    <property type="entry name" value="NITRATE_NITRITE SENSOR PROTEIN NARQ"/>
    <property type="match status" value="1"/>
</dbReference>
<evidence type="ECO:0000256" key="1">
    <source>
        <dbReference type="ARBA" id="ARBA00000085"/>
    </source>
</evidence>
<keyword evidence="4" id="KW-0418">Kinase</keyword>
<evidence type="ECO:0000313" key="9">
    <source>
        <dbReference type="Proteomes" id="UP000597989"/>
    </source>
</evidence>
<dbReference type="InterPro" id="IPR003594">
    <property type="entry name" value="HATPase_dom"/>
</dbReference>
<dbReference type="EC" id="2.7.13.3" evidence="2"/>
<accession>A0A917JL55</accession>
<dbReference type="PROSITE" id="PS51257">
    <property type="entry name" value="PROKAR_LIPOPROTEIN"/>
    <property type="match status" value="1"/>
</dbReference>
<evidence type="ECO:0000313" key="10">
    <source>
        <dbReference type="Proteomes" id="UP001500220"/>
    </source>
</evidence>
<dbReference type="SUPFAM" id="SSF55874">
    <property type="entry name" value="ATPase domain of HSP90 chaperone/DNA topoisomerase II/histidine kinase"/>
    <property type="match status" value="1"/>
</dbReference>
<reference evidence="7" key="4">
    <citation type="submission" date="2023-12" db="EMBL/GenBank/DDBJ databases">
        <authorList>
            <person name="Sun Q."/>
            <person name="Inoue M."/>
        </authorList>
    </citation>
    <scope>NUCLEOTIDE SEQUENCE</scope>
    <source>
        <strain evidence="7">JCM 10664</strain>
    </source>
</reference>
<dbReference type="Proteomes" id="UP000597989">
    <property type="component" value="Unassembled WGS sequence"/>
</dbReference>
<keyword evidence="10" id="KW-1185">Reference proteome</keyword>
<dbReference type="GO" id="GO:0004673">
    <property type="term" value="F:protein histidine kinase activity"/>
    <property type="evidence" value="ECO:0007669"/>
    <property type="project" value="UniProtKB-EC"/>
</dbReference>
<dbReference type="CDD" id="cd16917">
    <property type="entry name" value="HATPase_UhpB-NarQ-NarX-like"/>
    <property type="match status" value="1"/>
</dbReference>
<sequence length="189" mass="19831">MTVWRGAALTLLAALHLPVAALSLVFACGFGKDESRRTLAKLRDLVRDIRPPVPTGRGLADAVRALALEMVVDIDVDVDLPGRCPPAVEAAAYVATRELITNAIRHAAAETIRVEIGHRQRSLQIVVTDDGGGGADESRGSGLVGIRRRLGTVGGTLHLSSPPGGPTRATMEIPCALSAPTTPFYPETA</sequence>
<protein>
    <recommendedName>
        <fullName evidence="2">histidine kinase</fullName>
        <ecNumber evidence="2">2.7.13.3</ecNumber>
    </recommendedName>
</protein>
<evidence type="ECO:0000256" key="5">
    <source>
        <dbReference type="ARBA" id="ARBA00023012"/>
    </source>
</evidence>
<evidence type="ECO:0000256" key="3">
    <source>
        <dbReference type="ARBA" id="ARBA00022679"/>
    </source>
</evidence>
<dbReference type="InterPro" id="IPR050482">
    <property type="entry name" value="Sensor_HK_TwoCompSys"/>
</dbReference>
<gene>
    <name evidence="7" type="ORF">GCM10009545_21650</name>
    <name evidence="8" type="ORF">GCM10011581_09230</name>
</gene>
<dbReference type="EMBL" id="BAAAHC010000009">
    <property type="protein sequence ID" value="GAA0519343.1"/>
    <property type="molecule type" value="Genomic_DNA"/>
</dbReference>
<evidence type="ECO:0000256" key="4">
    <source>
        <dbReference type="ARBA" id="ARBA00022777"/>
    </source>
</evidence>
<dbReference type="Proteomes" id="UP001500220">
    <property type="component" value="Unassembled WGS sequence"/>
</dbReference>
<dbReference type="Gene3D" id="3.30.565.10">
    <property type="entry name" value="Histidine kinase-like ATPase, C-terminal domain"/>
    <property type="match status" value="1"/>
</dbReference>
<dbReference type="Pfam" id="PF02518">
    <property type="entry name" value="HATPase_c"/>
    <property type="match status" value="1"/>
</dbReference>
<reference evidence="7 10" key="2">
    <citation type="journal article" date="2019" name="Int. J. Syst. Evol. Microbiol.">
        <title>The Global Catalogue of Microorganisms (GCM) 10K type strain sequencing project: providing services to taxonomists for standard genome sequencing and annotation.</title>
        <authorList>
            <consortium name="The Broad Institute Genomics Platform"/>
            <consortium name="The Broad Institute Genome Sequencing Center for Infectious Disease"/>
            <person name="Wu L."/>
            <person name="Ma J."/>
        </authorList>
    </citation>
    <scope>NUCLEOTIDE SEQUENCE [LARGE SCALE GENOMIC DNA]</scope>
    <source>
        <strain evidence="7 10">JCM 10664</strain>
    </source>
</reference>
<dbReference type="RefSeq" id="WP_188985762.1">
    <property type="nucleotide sequence ID" value="NZ_BAAAHC010000009.1"/>
</dbReference>
<reference evidence="8" key="3">
    <citation type="submission" date="2020-09" db="EMBL/GenBank/DDBJ databases">
        <authorList>
            <person name="Sun Q."/>
            <person name="Zhou Y."/>
        </authorList>
    </citation>
    <scope>NUCLEOTIDE SEQUENCE</scope>
    <source>
        <strain evidence="8">CGMCC 4.7206</strain>
    </source>
</reference>
<evidence type="ECO:0000259" key="6">
    <source>
        <dbReference type="SMART" id="SM00387"/>
    </source>
</evidence>
<comment type="caution">
    <text evidence="8">The sequence shown here is derived from an EMBL/GenBank/DDBJ whole genome shotgun (WGS) entry which is preliminary data.</text>
</comment>
<reference evidence="8 9" key="1">
    <citation type="journal article" date="2014" name="Int. J. Syst. Evol. Microbiol.">
        <title>Complete genome sequence of Corynebacterium casei LMG S-19264T (=DSM 44701T), isolated from a smear-ripened cheese.</title>
        <authorList>
            <consortium name="US DOE Joint Genome Institute (JGI-PGF)"/>
            <person name="Walter F."/>
            <person name="Albersmeier A."/>
            <person name="Kalinowski J."/>
            <person name="Ruckert C."/>
        </authorList>
    </citation>
    <scope>NUCLEOTIDE SEQUENCE [LARGE SCALE GENOMIC DNA]</scope>
    <source>
        <strain evidence="8 9">CGMCC 4.7206</strain>
    </source>
</reference>
<dbReference type="GO" id="GO:0000160">
    <property type="term" value="P:phosphorelay signal transduction system"/>
    <property type="evidence" value="ECO:0007669"/>
    <property type="project" value="UniProtKB-KW"/>
</dbReference>
<proteinExistence type="predicted"/>
<keyword evidence="5" id="KW-0902">Two-component regulatory system</keyword>